<keyword evidence="1" id="KW-1015">Disulfide bond</keyword>
<dbReference type="Pfam" id="PF25962">
    <property type="entry name" value="TIL_OTOGL_Mucin"/>
    <property type="match status" value="1"/>
</dbReference>
<keyword evidence="5" id="KW-1185">Reference proteome</keyword>
<dbReference type="GO" id="GO:0031012">
    <property type="term" value="C:extracellular matrix"/>
    <property type="evidence" value="ECO:0007669"/>
    <property type="project" value="TreeGrafter"/>
</dbReference>
<evidence type="ECO:0000256" key="1">
    <source>
        <dbReference type="ARBA" id="ARBA00023157"/>
    </source>
</evidence>
<dbReference type="InterPro" id="IPR014853">
    <property type="entry name" value="VWF/SSPO/ZAN-like_Cys-rich_dom"/>
</dbReference>
<reference evidence="4 5" key="1">
    <citation type="journal article" date="2011" name="Proc. Natl. Acad. Sci. U.S.A.">
        <title>Genetic diversity and population structure of the endangered marsupial Sarcophilus harrisii (Tasmanian devil).</title>
        <authorList>
            <person name="Miller W."/>
            <person name="Hayes V.M."/>
            <person name="Ratan A."/>
            <person name="Petersen D.C."/>
            <person name="Wittekindt N.E."/>
            <person name="Miller J."/>
            <person name="Walenz B."/>
            <person name="Knight J."/>
            <person name="Qi J."/>
            <person name="Zhao F."/>
            <person name="Wang Q."/>
            <person name="Bedoya-Reina O.C."/>
            <person name="Katiyar N."/>
            <person name="Tomsho L.P."/>
            <person name="Kasson L.M."/>
            <person name="Hardie R.A."/>
            <person name="Woodbridge P."/>
            <person name="Tindall E.A."/>
            <person name="Bertelsen M.F."/>
            <person name="Dixon D."/>
            <person name="Pyecroft S."/>
            <person name="Helgen K.M."/>
            <person name="Lesk A.M."/>
            <person name="Pringle T.H."/>
            <person name="Patterson N."/>
            <person name="Zhang Y."/>
            <person name="Kreiss A."/>
            <person name="Woods G.M."/>
            <person name="Jones M.E."/>
            <person name="Schuster S.C."/>
        </authorList>
    </citation>
    <scope>NUCLEOTIDE SEQUENCE [LARGE SCALE GENOMIC DNA]</scope>
</reference>
<evidence type="ECO:0000259" key="3">
    <source>
        <dbReference type="PROSITE" id="PS51233"/>
    </source>
</evidence>
<dbReference type="GO" id="GO:0005615">
    <property type="term" value="C:extracellular space"/>
    <property type="evidence" value="ECO:0007669"/>
    <property type="project" value="TreeGrafter"/>
</dbReference>
<sequence length="243" mass="26824">MGTELIFNEGHVKMVARGTDKEIPYKIHSRGIYMVLETQAGMVLMWDRKTSIFIKLHQRYKGKVCGLCGNYDGNSLNDFTTRSLSVVGDVQEFGNSWKLSPTCPDAVPVRDPCTANPYRKAWAQKQCSIINSAVFAACHPQVDSTKYYEACVSDACACDSGGDCECFCTAVAAYAQACNDVGVCISWRKPDICPMFCDFYNPHGECDWHYQPCGAPCLKTCGNPSGKWNQERLYIEGGPGAES</sequence>
<reference evidence="4" key="3">
    <citation type="submission" date="2025-09" db="UniProtKB">
        <authorList>
            <consortium name="Ensembl"/>
        </authorList>
    </citation>
    <scope>IDENTIFICATION</scope>
</reference>
<keyword evidence="2" id="KW-0325">Glycoprotein</keyword>
<protein>
    <recommendedName>
        <fullName evidence="3">VWFD domain-containing protein</fullName>
    </recommendedName>
</protein>
<accession>A0A7N4NIT1</accession>
<reference evidence="4" key="2">
    <citation type="submission" date="2025-08" db="UniProtKB">
        <authorList>
            <consortium name="Ensembl"/>
        </authorList>
    </citation>
    <scope>IDENTIFICATION</scope>
</reference>
<organism evidence="4 5">
    <name type="scientific">Sarcophilus harrisii</name>
    <name type="common">Tasmanian devil</name>
    <name type="synonym">Sarcophilus laniarius</name>
    <dbReference type="NCBI Taxonomy" id="9305"/>
    <lineage>
        <taxon>Eukaryota</taxon>
        <taxon>Metazoa</taxon>
        <taxon>Chordata</taxon>
        <taxon>Craniata</taxon>
        <taxon>Vertebrata</taxon>
        <taxon>Euteleostomi</taxon>
        <taxon>Mammalia</taxon>
        <taxon>Metatheria</taxon>
        <taxon>Dasyuromorphia</taxon>
        <taxon>Dasyuridae</taxon>
        <taxon>Sarcophilus</taxon>
    </lineage>
</organism>
<dbReference type="Ensembl" id="ENSSHAT00000029035.1">
    <property type="protein sequence ID" value="ENSSHAP00000023695.1"/>
    <property type="gene ID" value="ENSSHAG00000001792.2"/>
</dbReference>
<dbReference type="InterPro" id="IPR058753">
    <property type="entry name" value="TIL_OTOGL_Mucin"/>
</dbReference>
<dbReference type="PROSITE" id="PS51233">
    <property type="entry name" value="VWFD"/>
    <property type="match status" value="1"/>
</dbReference>
<dbReference type="InterPro" id="IPR050780">
    <property type="entry name" value="Mucin_vWF_Thrombospondin_sf"/>
</dbReference>
<dbReference type="GeneTree" id="ENSGT00940000162219"/>
<evidence type="ECO:0000256" key="2">
    <source>
        <dbReference type="ARBA" id="ARBA00023180"/>
    </source>
</evidence>
<dbReference type="PANTHER" id="PTHR11339:SF408">
    <property type="entry name" value="MUCIN-5B"/>
    <property type="match status" value="1"/>
</dbReference>
<dbReference type="Pfam" id="PF00094">
    <property type="entry name" value="VWD"/>
    <property type="match status" value="1"/>
</dbReference>
<dbReference type="AlphaFoldDB" id="A0A7N4NIT1"/>
<dbReference type="InterPro" id="IPR001846">
    <property type="entry name" value="VWF_type-D"/>
</dbReference>
<name>A0A7N4NIT1_SARHA</name>
<dbReference type="PANTHER" id="PTHR11339">
    <property type="entry name" value="EXTRACELLULAR MATRIX GLYCOPROTEIN RELATED"/>
    <property type="match status" value="1"/>
</dbReference>
<proteinExistence type="predicted"/>
<dbReference type="Pfam" id="PF08742">
    <property type="entry name" value="C8"/>
    <property type="match status" value="1"/>
</dbReference>
<dbReference type="SMART" id="SM00832">
    <property type="entry name" value="C8"/>
    <property type="match status" value="1"/>
</dbReference>
<feature type="domain" description="VWFD" evidence="3">
    <location>
        <begin position="1"/>
        <end position="104"/>
    </location>
</feature>
<dbReference type="Proteomes" id="UP000007648">
    <property type="component" value="Unassembled WGS sequence"/>
</dbReference>
<evidence type="ECO:0000313" key="5">
    <source>
        <dbReference type="Proteomes" id="UP000007648"/>
    </source>
</evidence>
<evidence type="ECO:0000313" key="4">
    <source>
        <dbReference type="Ensembl" id="ENSSHAP00000023695.1"/>
    </source>
</evidence>